<evidence type="ECO:0000256" key="3">
    <source>
        <dbReference type="ARBA" id="ARBA00023239"/>
    </source>
</evidence>
<dbReference type="GO" id="GO:0009097">
    <property type="term" value="P:isoleucine biosynthetic process"/>
    <property type="evidence" value="ECO:0007669"/>
    <property type="project" value="TreeGrafter"/>
</dbReference>
<dbReference type="GO" id="GO:0006565">
    <property type="term" value="P:L-serine catabolic process"/>
    <property type="evidence" value="ECO:0007669"/>
    <property type="project" value="TreeGrafter"/>
</dbReference>
<keyword evidence="2" id="KW-0663">Pyridoxal phosphate</keyword>
<gene>
    <name evidence="7" type="ORF">WR25_01779</name>
</gene>
<proteinExistence type="predicted"/>
<keyword evidence="3" id="KW-0456">Lyase</keyword>
<dbReference type="InterPro" id="IPR050147">
    <property type="entry name" value="Ser/Thr_Dehydratase"/>
</dbReference>
<name>A0A2A2JIQ3_9BILA</name>
<dbReference type="Proteomes" id="UP000218231">
    <property type="component" value="Unassembled WGS sequence"/>
</dbReference>
<dbReference type="STRING" id="2018661.A0A2A2JIQ3"/>
<dbReference type="AlphaFoldDB" id="A0A2A2JIQ3"/>
<comment type="cofactor">
    <cofactor evidence="1">
        <name>pyridoxal 5'-phosphate</name>
        <dbReference type="ChEBI" id="CHEBI:597326"/>
    </cofactor>
</comment>
<protein>
    <recommendedName>
        <fullName evidence="4">L-serine deaminase</fullName>
    </recommendedName>
    <alternativeName>
        <fullName evidence="5">L-threonine dehydratase</fullName>
    </alternativeName>
</protein>
<dbReference type="EMBL" id="LIAE01010413">
    <property type="protein sequence ID" value="PAV61442.1"/>
    <property type="molecule type" value="Genomic_DNA"/>
</dbReference>
<dbReference type="GO" id="GO:0004794">
    <property type="term" value="F:threonine deaminase activity"/>
    <property type="evidence" value="ECO:0007669"/>
    <property type="project" value="TreeGrafter"/>
</dbReference>
<evidence type="ECO:0000256" key="1">
    <source>
        <dbReference type="ARBA" id="ARBA00001933"/>
    </source>
</evidence>
<dbReference type="GO" id="GO:0003941">
    <property type="term" value="F:L-serine ammonia-lyase activity"/>
    <property type="evidence" value="ECO:0007669"/>
    <property type="project" value="TreeGrafter"/>
</dbReference>
<sequence length="76" mass="8563">MRKSGIVRTNCRRSRSLWHITGSEVYLKMEVNQDTGSFKERGARFALMNLTEEEKKHGVYAASAGNHALALSLHSK</sequence>
<comment type="caution">
    <text evidence="7">The sequence shown here is derived from an EMBL/GenBank/DDBJ whole genome shotgun (WGS) entry which is preliminary data.</text>
</comment>
<evidence type="ECO:0000313" key="7">
    <source>
        <dbReference type="EMBL" id="PAV61442.1"/>
    </source>
</evidence>
<keyword evidence="8" id="KW-1185">Reference proteome</keyword>
<dbReference type="InterPro" id="IPR036052">
    <property type="entry name" value="TrpB-like_PALP_sf"/>
</dbReference>
<dbReference type="GO" id="GO:0006567">
    <property type="term" value="P:L-threonine catabolic process"/>
    <property type="evidence" value="ECO:0007669"/>
    <property type="project" value="TreeGrafter"/>
</dbReference>
<accession>A0A2A2JIQ3</accession>
<evidence type="ECO:0000256" key="5">
    <source>
        <dbReference type="ARBA" id="ARBA00042605"/>
    </source>
</evidence>
<dbReference type="InterPro" id="IPR001926">
    <property type="entry name" value="TrpB-like_PALP"/>
</dbReference>
<reference evidence="7 8" key="1">
    <citation type="journal article" date="2017" name="Curr. Biol.">
        <title>Genome architecture and evolution of a unichromosomal asexual nematode.</title>
        <authorList>
            <person name="Fradin H."/>
            <person name="Zegar C."/>
            <person name="Gutwein M."/>
            <person name="Lucas J."/>
            <person name="Kovtun M."/>
            <person name="Corcoran D."/>
            <person name="Baugh L.R."/>
            <person name="Kiontke K."/>
            <person name="Gunsalus K."/>
            <person name="Fitch D.H."/>
            <person name="Piano F."/>
        </authorList>
    </citation>
    <scope>NUCLEOTIDE SEQUENCE [LARGE SCALE GENOMIC DNA]</scope>
    <source>
        <strain evidence="7">PF1309</strain>
    </source>
</reference>
<dbReference type="PANTHER" id="PTHR48078">
    <property type="entry name" value="THREONINE DEHYDRATASE, MITOCHONDRIAL-RELATED"/>
    <property type="match status" value="1"/>
</dbReference>
<evidence type="ECO:0000256" key="4">
    <source>
        <dbReference type="ARBA" id="ARBA00041766"/>
    </source>
</evidence>
<organism evidence="7 8">
    <name type="scientific">Diploscapter pachys</name>
    <dbReference type="NCBI Taxonomy" id="2018661"/>
    <lineage>
        <taxon>Eukaryota</taxon>
        <taxon>Metazoa</taxon>
        <taxon>Ecdysozoa</taxon>
        <taxon>Nematoda</taxon>
        <taxon>Chromadorea</taxon>
        <taxon>Rhabditida</taxon>
        <taxon>Rhabditina</taxon>
        <taxon>Rhabditomorpha</taxon>
        <taxon>Rhabditoidea</taxon>
        <taxon>Rhabditidae</taxon>
        <taxon>Diploscapter</taxon>
    </lineage>
</organism>
<evidence type="ECO:0000256" key="2">
    <source>
        <dbReference type="ARBA" id="ARBA00022898"/>
    </source>
</evidence>
<dbReference type="Pfam" id="PF00291">
    <property type="entry name" value="PALP"/>
    <property type="match status" value="1"/>
</dbReference>
<dbReference type="Gene3D" id="3.40.50.1100">
    <property type="match status" value="2"/>
</dbReference>
<dbReference type="OrthoDB" id="5821035at2759"/>
<dbReference type="PANTHER" id="PTHR48078:SF19">
    <property type="entry name" value="ACT DOMAIN-CONTAINING PROTEIN"/>
    <property type="match status" value="1"/>
</dbReference>
<feature type="domain" description="Tryptophan synthase beta chain-like PALP" evidence="6">
    <location>
        <begin position="5"/>
        <end position="75"/>
    </location>
</feature>
<dbReference type="SUPFAM" id="SSF53686">
    <property type="entry name" value="Tryptophan synthase beta subunit-like PLP-dependent enzymes"/>
    <property type="match status" value="1"/>
</dbReference>
<evidence type="ECO:0000259" key="6">
    <source>
        <dbReference type="Pfam" id="PF00291"/>
    </source>
</evidence>
<evidence type="ECO:0000313" key="8">
    <source>
        <dbReference type="Proteomes" id="UP000218231"/>
    </source>
</evidence>